<gene>
    <name evidence="3" type="ORF">ruthe_01628</name>
</gene>
<evidence type="ECO:0000259" key="2">
    <source>
        <dbReference type="PROSITE" id="PS51724"/>
    </source>
</evidence>
<name>S9R1Y1_9RHOB</name>
<keyword evidence="1" id="KW-0812">Transmembrane</keyword>
<dbReference type="PATRIC" id="fig|1123069.3.peg.1598"/>
<organism evidence="3 4">
    <name type="scientific">Rubellimicrobium thermophilum DSM 16684</name>
    <dbReference type="NCBI Taxonomy" id="1123069"/>
    <lineage>
        <taxon>Bacteria</taxon>
        <taxon>Pseudomonadati</taxon>
        <taxon>Pseudomonadota</taxon>
        <taxon>Alphaproteobacteria</taxon>
        <taxon>Rhodobacterales</taxon>
        <taxon>Roseobacteraceae</taxon>
        <taxon>Rubellimicrobium</taxon>
    </lineage>
</organism>
<dbReference type="EMBL" id="AOLV01000012">
    <property type="protein sequence ID" value="EPX85907.1"/>
    <property type="molecule type" value="Genomic_DNA"/>
</dbReference>
<dbReference type="InterPro" id="IPR007730">
    <property type="entry name" value="SPOR-like_dom"/>
</dbReference>
<feature type="transmembrane region" description="Helical" evidence="1">
    <location>
        <begin position="83"/>
        <end position="105"/>
    </location>
</feature>
<dbReference type="HOGENOM" id="CLU_047702_0_0_5"/>
<dbReference type="PROSITE" id="PS51724">
    <property type="entry name" value="SPOR"/>
    <property type="match status" value="1"/>
</dbReference>
<dbReference type="AlphaFoldDB" id="S9R1Y1"/>
<dbReference type="GO" id="GO:0016301">
    <property type="term" value="F:kinase activity"/>
    <property type="evidence" value="ECO:0007669"/>
    <property type="project" value="UniProtKB-KW"/>
</dbReference>
<evidence type="ECO:0000313" key="4">
    <source>
        <dbReference type="Proteomes" id="UP000015346"/>
    </source>
</evidence>
<keyword evidence="1" id="KW-0472">Membrane</keyword>
<dbReference type="STRING" id="1123069.ruthe_01628"/>
<comment type="caution">
    <text evidence="3">The sequence shown here is derived from an EMBL/GenBank/DDBJ whole genome shotgun (WGS) entry which is preliminary data.</text>
</comment>
<reference evidence="3 4" key="1">
    <citation type="journal article" date="2013" name="Stand. Genomic Sci.">
        <title>Genome sequence of the reddish-pigmented Rubellimicrobium thermophilum type strain (DSM 16684(T)), a member of the Roseobacter clade.</title>
        <authorList>
            <person name="Fiebig A."/>
            <person name="Riedel T."/>
            <person name="Gronow S."/>
            <person name="Petersen J."/>
            <person name="Klenk H.P."/>
            <person name="Goker M."/>
        </authorList>
    </citation>
    <scope>NUCLEOTIDE SEQUENCE [LARGE SCALE GENOMIC DNA]</scope>
    <source>
        <strain evidence="3 4">DSM 16684</strain>
    </source>
</reference>
<keyword evidence="1" id="KW-1133">Transmembrane helix</keyword>
<dbReference type="SUPFAM" id="SSF110997">
    <property type="entry name" value="Sporulation related repeat"/>
    <property type="match status" value="1"/>
</dbReference>
<dbReference type="Gene3D" id="3.30.70.1070">
    <property type="entry name" value="Sporulation related repeat"/>
    <property type="match status" value="1"/>
</dbReference>
<sequence length="422" mass="41818">MADLTANAGPVAFDATRAEGTGRQSGRLAATRYGHGGPGRHPGAVRAGFGAGVGSGGLGMTSAGAALADFNARHAGPLDKLRMAVWMAGGIASLALVAGIGIWGYKVVKREMFGPPLVTAPAGEMRVLPADPGGEQAPNQGLAVNAIPAAGEVAPPSDVLTLAPPVPGLAPEDMEVVQTRAEEGEVLPAATAGTSLAVTGVTATAALEAPPPAAVADPGTASDPALTVPTDRPMTAEEVIAFADRIAAGAAAMAPVTPAPDAPPVETALAPVPGPSPVSEAAPALAIIPADVPGVAIAIRPPARPAGATLIAAATSAPAPGAEASAPAAQPVALTTDIPPGTPLVQLGAFDSAEVAAREWERLNGLFGEFLAGHERVIQQAESGGQTFYRLRARGFADLADARRLCAALVAENAQCIPVVTR</sequence>
<dbReference type="InterPro" id="IPR036680">
    <property type="entry name" value="SPOR-like_sf"/>
</dbReference>
<proteinExistence type="predicted"/>
<keyword evidence="4" id="KW-1185">Reference proteome</keyword>
<evidence type="ECO:0000256" key="1">
    <source>
        <dbReference type="SAM" id="Phobius"/>
    </source>
</evidence>
<protein>
    <submittedName>
        <fullName evidence="3">Chemotaxis protein histidine kinase</fullName>
    </submittedName>
</protein>
<dbReference type="GO" id="GO:0042834">
    <property type="term" value="F:peptidoglycan binding"/>
    <property type="evidence" value="ECO:0007669"/>
    <property type="project" value="InterPro"/>
</dbReference>
<accession>S9R1Y1</accession>
<keyword evidence="3" id="KW-0418">Kinase</keyword>
<dbReference type="Proteomes" id="UP000015346">
    <property type="component" value="Unassembled WGS sequence"/>
</dbReference>
<evidence type="ECO:0000313" key="3">
    <source>
        <dbReference type="EMBL" id="EPX85907.1"/>
    </source>
</evidence>
<dbReference type="Pfam" id="PF05036">
    <property type="entry name" value="SPOR"/>
    <property type="match status" value="1"/>
</dbReference>
<feature type="domain" description="SPOR" evidence="2">
    <location>
        <begin position="337"/>
        <end position="422"/>
    </location>
</feature>
<keyword evidence="3" id="KW-0808">Transferase</keyword>